<keyword evidence="3" id="KW-1133">Transmembrane helix</keyword>
<dbReference type="PANTHER" id="PTHR33392:SF6">
    <property type="entry name" value="POLYISOPRENYL-TEICHOIC ACID--PEPTIDOGLYCAN TEICHOIC ACID TRANSFERASE TAGU"/>
    <property type="match status" value="1"/>
</dbReference>
<feature type="compositionally biased region" description="Low complexity" evidence="2">
    <location>
        <begin position="44"/>
        <end position="54"/>
    </location>
</feature>
<reference evidence="5 6" key="1">
    <citation type="submission" date="2023-06" db="EMBL/GenBank/DDBJ databases">
        <title>Draft genome sequence of Gleimia hominis type strain CCUG 57540T.</title>
        <authorList>
            <person name="Salva-Serra F."/>
            <person name="Cardew S."/>
            <person name="Jensie Markopoulos S."/>
            <person name="Ohlen M."/>
            <person name="Inganas E."/>
            <person name="Svensson-Stadler L."/>
            <person name="Moore E.R.B."/>
        </authorList>
    </citation>
    <scope>NUCLEOTIDE SEQUENCE [LARGE SCALE GENOMIC DNA]</scope>
    <source>
        <strain evidence="5 6">CCUG 57540</strain>
    </source>
</reference>
<name>A0ABU3ICX7_9ACTO</name>
<dbReference type="Pfam" id="PF03816">
    <property type="entry name" value="LytR_cpsA_psr"/>
    <property type="match status" value="1"/>
</dbReference>
<dbReference type="Proteomes" id="UP001247542">
    <property type="component" value="Unassembled WGS sequence"/>
</dbReference>
<feature type="domain" description="Cell envelope-related transcriptional attenuator" evidence="4">
    <location>
        <begin position="244"/>
        <end position="386"/>
    </location>
</feature>
<sequence>MANPPSFNPKGRRVRPSSSGAKRVSRRSSSGQPLPSEDRDNAVRRSPSGRSSSSTPARDRVFTARNQARSVRRQSVFHQNQAGAATDRSEAAATDRDYYRAQAARREGASAREAAYAQQPPSYAPSAGRRRPESANVNREYSPQYNRGYKPQYSNPPSGPSAPPSAPVRRRRPHRGRRVVLTTLLVLVLLVVAWPAYLAFWASTQISHVDALSSAPAQSGTTYLLAGSDSRDGATPDDGTEGGRTDTILLLRRAPNGQTSLVSLPRDTWVNIPGHNQNKLNAAYSLGGPSLMVETVEGLTGLKVDRYVEIGMDGLKSVVDAVGGVNLCLDYDVNDHDSQLVWKSGCHRSNGDTALAFARMRMADPEGDIGRAKRQRQVISAISSEAMTPSLLLNPFKQKALVGATAHALTTDSGTGSFGVARLAWDFRSVMKSDLNGAPPIARINLPTYAGSAVQLDEERTPSFFEKMKDGTLTQADLNQVRGVTY</sequence>
<organism evidence="5 6">
    <name type="scientific">Gleimia hominis</name>
    <dbReference type="NCBI Taxonomy" id="595468"/>
    <lineage>
        <taxon>Bacteria</taxon>
        <taxon>Bacillati</taxon>
        <taxon>Actinomycetota</taxon>
        <taxon>Actinomycetes</taxon>
        <taxon>Actinomycetales</taxon>
        <taxon>Actinomycetaceae</taxon>
        <taxon>Gleimia</taxon>
    </lineage>
</organism>
<feature type="transmembrane region" description="Helical" evidence="3">
    <location>
        <begin position="179"/>
        <end position="202"/>
    </location>
</feature>
<feature type="region of interest" description="Disordered" evidence="2">
    <location>
        <begin position="223"/>
        <end position="244"/>
    </location>
</feature>
<evidence type="ECO:0000313" key="5">
    <source>
        <dbReference type="EMBL" id="MDT3767332.1"/>
    </source>
</evidence>
<dbReference type="EMBL" id="JASXSX010000001">
    <property type="protein sequence ID" value="MDT3767332.1"/>
    <property type="molecule type" value="Genomic_DNA"/>
</dbReference>
<feature type="region of interest" description="Disordered" evidence="2">
    <location>
        <begin position="1"/>
        <end position="173"/>
    </location>
</feature>
<keyword evidence="6" id="KW-1185">Reference proteome</keyword>
<dbReference type="NCBIfam" id="TIGR00350">
    <property type="entry name" value="lytR_cpsA_psr"/>
    <property type="match status" value="1"/>
</dbReference>
<dbReference type="RefSeq" id="WP_313272777.1">
    <property type="nucleotide sequence ID" value="NZ_JASXSX010000001.1"/>
</dbReference>
<evidence type="ECO:0000256" key="3">
    <source>
        <dbReference type="SAM" id="Phobius"/>
    </source>
</evidence>
<proteinExistence type="inferred from homology"/>
<keyword evidence="3" id="KW-0812">Transmembrane</keyword>
<comment type="caution">
    <text evidence="5">The sequence shown here is derived from an EMBL/GenBank/DDBJ whole genome shotgun (WGS) entry which is preliminary data.</text>
</comment>
<gene>
    <name evidence="5" type="ORF">QS713_04535</name>
</gene>
<feature type="compositionally biased region" description="Polar residues" evidence="2">
    <location>
        <begin position="135"/>
        <end position="145"/>
    </location>
</feature>
<protein>
    <submittedName>
        <fullName evidence="5">LCP family protein</fullName>
    </submittedName>
</protein>
<feature type="compositionally biased region" description="Low complexity" evidence="2">
    <location>
        <begin position="111"/>
        <end position="127"/>
    </location>
</feature>
<evidence type="ECO:0000313" key="6">
    <source>
        <dbReference type="Proteomes" id="UP001247542"/>
    </source>
</evidence>
<feature type="compositionally biased region" description="Basic and acidic residues" evidence="2">
    <location>
        <begin position="87"/>
        <end position="110"/>
    </location>
</feature>
<dbReference type="Gene3D" id="3.40.630.190">
    <property type="entry name" value="LCP protein"/>
    <property type="match status" value="1"/>
</dbReference>
<evidence type="ECO:0000259" key="4">
    <source>
        <dbReference type="Pfam" id="PF03816"/>
    </source>
</evidence>
<dbReference type="InterPro" id="IPR050922">
    <property type="entry name" value="LytR/CpsA/Psr_CW_biosynth"/>
</dbReference>
<dbReference type="PANTHER" id="PTHR33392">
    <property type="entry name" value="POLYISOPRENYL-TEICHOIC ACID--PEPTIDOGLYCAN TEICHOIC ACID TRANSFERASE TAGU"/>
    <property type="match status" value="1"/>
</dbReference>
<evidence type="ECO:0000256" key="2">
    <source>
        <dbReference type="SAM" id="MobiDB-lite"/>
    </source>
</evidence>
<accession>A0ABU3ICX7</accession>
<dbReference type="InterPro" id="IPR004474">
    <property type="entry name" value="LytR_CpsA_psr"/>
</dbReference>
<comment type="similarity">
    <text evidence="1">Belongs to the LytR/CpsA/Psr (LCP) family.</text>
</comment>
<evidence type="ECO:0000256" key="1">
    <source>
        <dbReference type="ARBA" id="ARBA00006068"/>
    </source>
</evidence>
<keyword evidence="3" id="KW-0472">Membrane</keyword>
<feature type="compositionally biased region" description="Pro residues" evidence="2">
    <location>
        <begin position="157"/>
        <end position="166"/>
    </location>
</feature>